<feature type="transmembrane region" description="Helical" evidence="8">
    <location>
        <begin position="177"/>
        <end position="199"/>
    </location>
</feature>
<evidence type="ECO:0000259" key="9">
    <source>
        <dbReference type="PROSITE" id="PS50262"/>
    </source>
</evidence>
<evidence type="ECO:0000256" key="1">
    <source>
        <dbReference type="ARBA" id="ARBA00004141"/>
    </source>
</evidence>
<evidence type="ECO:0000256" key="8">
    <source>
        <dbReference type="SAM" id="Phobius"/>
    </source>
</evidence>
<sequence length="346" mass="38983">MSSNHVSSDLLIAPVQLNIYLGLFIYITGFIGSIGNLIVYRSRPLRVRACSIYLFWEALVDLIYLNSVLLTRILQKGFRISITSRSDVLCKIRQFVSSYGNQLVVTFLALATLDRILLAQRSTAYRRWGNRLDLTNKLVGAFSVVWILVLWHRLVWYSASNGSCVGQPGSYAYFDNLFGAIVTCLFPMILLTVLGVLIGRSIRNIIRQRTGLMTGISELATANQSVIQKVDAQLTIMILMQIFVAMVSFLPYAAQLLYSNITNGWSKSPLRVAWETVISEAISLQSYLLFSCSFYVTIISFRGFRQQLLRSLCVKKQQTVNLRNIHETAIDRQAKINANAHSTVSN</sequence>
<keyword evidence="5 8" id="KW-0472">Membrane</keyword>
<evidence type="ECO:0000313" key="11">
    <source>
        <dbReference type="Proteomes" id="UP000663856"/>
    </source>
</evidence>
<evidence type="ECO:0000256" key="3">
    <source>
        <dbReference type="ARBA" id="ARBA00022989"/>
    </source>
</evidence>
<feature type="transmembrane region" description="Helical" evidence="8">
    <location>
        <begin position="138"/>
        <end position="157"/>
    </location>
</feature>
<reference evidence="10" key="1">
    <citation type="submission" date="2021-02" db="EMBL/GenBank/DDBJ databases">
        <authorList>
            <person name="Nowell W R."/>
        </authorList>
    </citation>
    <scope>NUCLEOTIDE SEQUENCE</scope>
</reference>
<evidence type="ECO:0000256" key="7">
    <source>
        <dbReference type="ARBA" id="ARBA00023224"/>
    </source>
</evidence>
<name>A0A816UJ09_9BILA</name>
<gene>
    <name evidence="10" type="ORF">WKI299_LOCUS21886</name>
</gene>
<dbReference type="Gene3D" id="1.20.1070.10">
    <property type="entry name" value="Rhodopsin 7-helix transmembrane proteins"/>
    <property type="match status" value="1"/>
</dbReference>
<feature type="transmembrane region" description="Helical" evidence="8">
    <location>
        <begin position="99"/>
        <end position="118"/>
    </location>
</feature>
<evidence type="ECO:0000313" key="10">
    <source>
        <dbReference type="EMBL" id="CAF2108888.1"/>
    </source>
</evidence>
<evidence type="ECO:0000256" key="6">
    <source>
        <dbReference type="ARBA" id="ARBA00023170"/>
    </source>
</evidence>
<dbReference type="SUPFAM" id="SSF81321">
    <property type="entry name" value="Family A G protein-coupled receptor-like"/>
    <property type="match status" value="1"/>
</dbReference>
<keyword evidence="2 8" id="KW-0812">Transmembrane</keyword>
<dbReference type="PANTHER" id="PTHR24243:SF233">
    <property type="entry name" value="THYROTROPIN-RELEASING HORMONE RECEPTOR"/>
    <property type="match status" value="1"/>
</dbReference>
<feature type="transmembrane region" description="Helical" evidence="8">
    <location>
        <begin position="52"/>
        <end position="74"/>
    </location>
</feature>
<dbReference type="PANTHER" id="PTHR24243">
    <property type="entry name" value="G-PROTEIN COUPLED RECEPTOR"/>
    <property type="match status" value="1"/>
</dbReference>
<feature type="transmembrane region" description="Helical" evidence="8">
    <location>
        <begin position="20"/>
        <end position="40"/>
    </location>
</feature>
<dbReference type="GO" id="GO:0004930">
    <property type="term" value="F:G protein-coupled receptor activity"/>
    <property type="evidence" value="ECO:0007669"/>
    <property type="project" value="UniProtKB-KW"/>
</dbReference>
<evidence type="ECO:0000256" key="4">
    <source>
        <dbReference type="ARBA" id="ARBA00023040"/>
    </source>
</evidence>
<keyword evidence="4" id="KW-0297">G-protein coupled receptor</keyword>
<dbReference type="AlphaFoldDB" id="A0A816UJ09"/>
<accession>A0A816UJ09</accession>
<comment type="subcellular location">
    <subcellularLocation>
        <location evidence="1">Membrane</location>
        <topology evidence="1">Multi-pass membrane protein</topology>
    </subcellularLocation>
</comment>
<feature type="transmembrane region" description="Helical" evidence="8">
    <location>
        <begin position="278"/>
        <end position="301"/>
    </location>
</feature>
<keyword evidence="6" id="KW-0675">Receptor</keyword>
<organism evidence="10 11">
    <name type="scientific">Rotaria magnacalcarata</name>
    <dbReference type="NCBI Taxonomy" id="392030"/>
    <lineage>
        <taxon>Eukaryota</taxon>
        <taxon>Metazoa</taxon>
        <taxon>Spiralia</taxon>
        <taxon>Gnathifera</taxon>
        <taxon>Rotifera</taxon>
        <taxon>Eurotatoria</taxon>
        <taxon>Bdelloidea</taxon>
        <taxon>Philodinida</taxon>
        <taxon>Philodinidae</taxon>
        <taxon>Rotaria</taxon>
    </lineage>
</organism>
<feature type="transmembrane region" description="Helical" evidence="8">
    <location>
        <begin position="234"/>
        <end position="258"/>
    </location>
</feature>
<keyword evidence="3 8" id="KW-1133">Transmembrane helix</keyword>
<protein>
    <recommendedName>
        <fullName evidence="9">G-protein coupled receptors family 1 profile domain-containing protein</fullName>
    </recommendedName>
</protein>
<dbReference type="InterPro" id="IPR017452">
    <property type="entry name" value="GPCR_Rhodpsn_7TM"/>
</dbReference>
<feature type="domain" description="G-protein coupled receptors family 1 profile" evidence="9">
    <location>
        <begin position="32"/>
        <end position="300"/>
    </location>
</feature>
<proteinExistence type="predicted"/>
<keyword evidence="7" id="KW-0807">Transducer</keyword>
<dbReference type="EMBL" id="CAJNRF010009333">
    <property type="protein sequence ID" value="CAF2108888.1"/>
    <property type="molecule type" value="Genomic_DNA"/>
</dbReference>
<evidence type="ECO:0000256" key="5">
    <source>
        <dbReference type="ARBA" id="ARBA00023136"/>
    </source>
</evidence>
<comment type="caution">
    <text evidence="10">The sequence shown here is derived from an EMBL/GenBank/DDBJ whole genome shotgun (WGS) entry which is preliminary data.</text>
</comment>
<dbReference type="GO" id="GO:0005886">
    <property type="term" value="C:plasma membrane"/>
    <property type="evidence" value="ECO:0007669"/>
    <property type="project" value="TreeGrafter"/>
</dbReference>
<dbReference type="PROSITE" id="PS50262">
    <property type="entry name" value="G_PROTEIN_RECEP_F1_2"/>
    <property type="match status" value="1"/>
</dbReference>
<dbReference type="Proteomes" id="UP000663856">
    <property type="component" value="Unassembled WGS sequence"/>
</dbReference>
<evidence type="ECO:0000256" key="2">
    <source>
        <dbReference type="ARBA" id="ARBA00022692"/>
    </source>
</evidence>